<protein>
    <submittedName>
        <fullName evidence="1">Phosphoglycolate phosphatase</fullName>
        <ecNumber evidence="1">3.1.3.18</ecNumber>
    </submittedName>
</protein>
<dbReference type="InterPro" id="IPR051828">
    <property type="entry name" value="HAD-like_hydrolase_domain"/>
</dbReference>
<dbReference type="AlphaFoldDB" id="A0A518CUW0"/>
<dbReference type="SUPFAM" id="SSF56784">
    <property type="entry name" value="HAD-like"/>
    <property type="match status" value="1"/>
</dbReference>
<dbReference type="PANTHER" id="PTHR46191">
    <property type="match status" value="1"/>
</dbReference>
<name>A0A518CUW0_9BACT</name>
<dbReference type="InterPro" id="IPR044924">
    <property type="entry name" value="HAD-SF_hydro_IA_REG-2-like_cap"/>
</dbReference>
<dbReference type="SFLD" id="SFLDS00003">
    <property type="entry name" value="Haloacid_Dehalogenase"/>
    <property type="match status" value="1"/>
</dbReference>
<evidence type="ECO:0000313" key="1">
    <source>
        <dbReference type="EMBL" id="QDU83019.1"/>
    </source>
</evidence>
<reference evidence="1 2" key="1">
    <citation type="submission" date="2019-02" db="EMBL/GenBank/DDBJ databases">
        <title>Deep-cultivation of Planctomycetes and their phenomic and genomic characterization uncovers novel biology.</title>
        <authorList>
            <person name="Wiegand S."/>
            <person name="Jogler M."/>
            <person name="Boedeker C."/>
            <person name="Pinto D."/>
            <person name="Vollmers J."/>
            <person name="Rivas-Marin E."/>
            <person name="Kohn T."/>
            <person name="Peeters S.H."/>
            <person name="Heuer A."/>
            <person name="Rast P."/>
            <person name="Oberbeckmann S."/>
            <person name="Bunk B."/>
            <person name="Jeske O."/>
            <person name="Meyerdierks A."/>
            <person name="Storesund J.E."/>
            <person name="Kallscheuer N."/>
            <person name="Luecker S."/>
            <person name="Lage O.M."/>
            <person name="Pohl T."/>
            <person name="Merkel B.J."/>
            <person name="Hornburger P."/>
            <person name="Mueller R.-W."/>
            <person name="Bruemmer F."/>
            <person name="Labrenz M."/>
            <person name="Spormann A.M."/>
            <person name="Op den Camp H."/>
            <person name="Overmann J."/>
            <person name="Amann R."/>
            <person name="Jetten M.S.M."/>
            <person name="Mascher T."/>
            <person name="Medema M.H."/>
            <person name="Devos D.P."/>
            <person name="Kaster A.-K."/>
            <person name="Ovreas L."/>
            <person name="Rohde M."/>
            <person name="Galperin M.Y."/>
            <person name="Jogler C."/>
        </authorList>
    </citation>
    <scope>NUCLEOTIDE SEQUENCE [LARGE SCALE GENOMIC DNA]</scope>
    <source>
        <strain evidence="1 2">Pla163</strain>
    </source>
</reference>
<dbReference type="EC" id="3.1.3.18" evidence="1"/>
<dbReference type="Proteomes" id="UP000319342">
    <property type="component" value="Chromosome"/>
</dbReference>
<evidence type="ECO:0000313" key="2">
    <source>
        <dbReference type="Proteomes" id="UP000319342"/>
    </source>
</evidence>
<dbReference type="InterPro" id="IPR036412">
    <property type="entry name" value="HAD-like_sf"/>
</dbReference>
<proteinExistence type="predicted"/>
<sequence>MIRSVSLDLGGTLLTEVPPRFEIYASEARREGFDVDAARMKGLMRGAHARLPRELDGAFRYSDPWFERFIAEIFAVDLGLGAERLPEVTERLFERFESPTSFRLFPGVERLLEGLRALDLRVGVLSNWSARLPRVLAAVGLDGAFDFVVCSALDRVEKPDPRAFLLAAERAGVLPSELCHAGDRVDLDGAAREAGCEFVHVRHPGAVDTTMDPGPRSGDHVASAAGLVALLDRITERVR</sequence>
<dbReference type="Pfam" id="PF00702">
    <property type="entry name" value="Hydrolase"/>
    <property type="match status" value="1"/>
</dbReference>
<dbReference type="PANTHER" id="PTHR46191:SF2">
    <property type="entry name" value="HALOACID DEHALOGENASE-LIKE HYDROLASE DOMAIN-CONTAINING PROTEIN 3"/>
    <property type="match status" value="1"/>
</dbReference>
<keyword evidence="1" id="KW-0378">Hydrolase</keyword>
<accession>A0A518CUW0</accession>
<dbReference type="EMBL" id="CP036290">
    <property type="protein sequence ID" value="QDU83019.1"/>
    <property type="molecule type" value="Genomic_DNA"/>
</dbReference>
<dbReference type="Gene3D" id="3.40.50.1000">
    <property type="entry name" value="HAD superfamily/HAD-like"/>
    <property type="match status" value="1"/>
</dbReference>
<dbReference type="SFLD" id="SFLDG01129">
    <property type="entry name" value="C1.5:_HAD__Beta-PGM__Phosphata"/>
    <property type="match status" value="1"/>
</dbReference>
<dbReference type="InterPro" id="IPR023214">
    <property type="entry name" value="HAD_sf"/>
</dbReference>
<keyword evidence="2" id="KW-1185">Reference proteome</keyword>
<dbReference type="RefSeq" id="WP_419186159.1">
    <property type="nucleotide sequence ID" value="NZ_CP036290.1"/>
</dbReference>
<gene>
    <name evidence="1" type="primary">gph</name>
    <name evidence="1" type="ORF">Pla163_01150</name>
</gene>
<dbReference type="Gene3D" id="1.10.150.720">
    <property type="entry name" value="Haloacid dehalogenase-like hydrolase"/>
    <property type="match status" value="1"/>
</dbReference>
<dbReference type="GO" id="GO:0008967">
    <property type="term" value="F:phosphoglycolate phosphatase activity"/>
    <property type="evidence" value="ECO:0007669"/>
    <property type="project" value="UniProtKB-EC"/>
</dbReference>
<dbReference type="SMR" id="A0A518CUW0"/>
<organism evidence="1 2">
    <name type="scientific">Rohdeia mirabilis</name>
    <dbReference type="NCBI Taxonomy" id="2528008"/>
    <lineage>
        <taxon>Bacteria</taxon>
        <taxon>Pseudomonadati</taxon>
        <taxon>Planctomycetota</taxon>
        <taxon>Planctomycetia</taxon>
        <taxon>Planctomycetia incertae sedis</taxon>
        <taxon>Rohdeia</taxon>
    </lineage>
</organism>